<keyword evidence="2" id="KW-1185">Reference proteome</keyword>
<dbReference type="Proteomes" id="UP000321863">
    <property type="component" value="Unassembled WGS sequence"/>
</dbReference>
<dbReference type="RefSeq" id="WP_146943679.1">
    <property type="nucleotide sequence ID" value="NZ_BJYJ01000029.1"/>
</dbReference>
<dbReference type="AlphaFoldDB" id="A0A511YR64"/>
<organism evidence="1 2">
    <name type="scientific">Chryseobacterium hagamense</name>
    <dbReference type="NCBI Taxonomy" id="395935"/>
    <lineage>
        <taxon>Bacteria</taxon>
        <taxon>Pseudomonadati</taxon>
        <taxon>Bacteroidota</taxon>
        <taxon>Flavobacteriia</taxon>
        <taxon>Flavobacteriales</taxon>
        <taxon>Weeksellaceae</taxon>
        <taxon>Chryseobacterium group</taxon>
        <taxon>Chryseobacterium</taxon>
    </lineage>
</organism>
<dbReference type="OrthoDB" id="596204at2"/>
<evidence type="ECO:0000313" key="2">
    <source>
        <dbReference type="Proteomes" id="UP000321863"/>
    </source>
</evidence>
<proteinExistence type="predicted"/>
<sequence length="1040" mass="116272">MNNQSNNQYRKLDEVSTQYRKFSKGQYIEHTQFNEFLDFFEDHDRLSRIMLQGVGIVCGLKPNLIYKNGLLSNMQLSQGAAVTTDGDLLTLKDAGKAGEDLYVSDLRTIDLQNKDYTHFKKYDDFKAQYPAFKKDDGSQIELWELIPVQEAGSGTQPIGNLPDPEDKYLLLYLESYEKEVKPCRGVDCDNHGVQQIRNLKILAATKSGIDHILEKDRIRPHALFVKDILEAEKQERVIIERLLLEQGAEAQFDTSHLKDLYLRAMEKSGYGASVFKKINTISQFIGLPAVDHVEFTSLLKQVLQQNTGFQYAYDVLKDLSDTCSEIIRVLPKSFTIGFPDLESFPKHVMLGKLGSDIQLDKYRHRFYNSPVLDDDKETLQVKVLLNRFAQQVQNFKYPELQEGEGIKITPSRKSGPLGRKAIPFYYQITPEFLKVWNFSKAARRLSGENLAYDTSLLSSAGHIQNPVGFNIDKNTFYNIEGHQGMSRDEAYGQLKELRDRHQLGFDIMLLSFGELRDNKDLFKAYFNEYVGKHPGLEHKRGVGRGGTFVMIYEHNGRETGIIADFSIPYICCTPKIDAGLSLPASVICAEAAPIPFTVLPVGGMVKAVVDSEKTGVVLIDGKYFFDPRELDESLHGQLIAFTVNGKPTGCTIKVTAQPDIEVKVDYVFYPEGNSSATTVVMLVSGENFKNYTYHWDFLDNGSFVTLSPDDEGRLKYTLYDVNPARIPTIKVKIEGSGCTQEVSVRDWYKELTQLSLPVAEICSDSEAIPFNVSPAGGIVEASAGGGVKFENGKYTFNPKLIDKSLHGQLITFTVNGQATNCSIKVMTKPQVKIDVTKVDYPGNGSSSTTVHFLVSEPGFKNYSYSWDFLENGNFTTIPPDGDGNLIYTLTNLDKTGIPVIKVKVSNGNCIQEIIIGNTWYNPPAAPSVVINSIGFPSGNCCEGTVQNKVSAFVESDERTIYLSANELFELKGWASGANDFDYSWFQTYSNNDEKLSLSESNKPTVVVSNLSAGIYEFQFMAIDIATGAFDTKRVKVSIVR</sequence>
<gene>
    <name evidence="1" type="ORF">CHA01nite_34150</name>
</gene>
<reference evidence="1 2" key="1">
    <citation type="submission" date="2019-07" db="EMBL/GenBank/DDBJ databases">
        <title>Whole genome shotgun sequence of Chryseobacterium hagamense NBRC 105253.</title>
        <authorList>
            <person name="Hosoyama A."/>
            <person name="Uohara A."/>
            <person name="Ohji S."/>
            <person name="Ichikawa N."/>
        </authorList>
    </citation>
    <scope>NUCLEOTIDE SEQUENCE [LARGE SCALE GENOMIC DNA]</scope>
    <source>
        <strain evidence="1 2">NBRC 105253</strain>
    </source>
</reference>
<name>A0A511YR64_9FLAO</name>
<accession>A0A511YR64</accession>
<evidence type="ECO:0000313" key="1">
    <source>
        <dbReference type="EMBL" id="GEN77675.1"/>
    </source>
</evidence>
<dbReference type="EMBL" id="BJYJ01000029">
    <property type="protein sequence ID" value="GEN77675.1"/>
    <property type="molecule type" value="Genomic_DNA"/>
</dbReference>
<dbReference type="InterPro" id="IPR013783">
    <property type="entry name" value="Ig-like_fold"/>
</dbReference>
<protein>
    <recommendedName>
        <fullName evidence="3">PKD domain-containing protein</fullName>
    </recommendedName>
</protein>
<dbReference type="Gene3D" id="2.60.40.10">
    <property type="entry name" value="Immunoglobulins"/>
    <property type="match status" value="1"/>
</dbReference>
<comment type="caution">
    <text evidence="1">The sequence shown here is derived from an EMBL/GenBank/DDBJ whole genome shotgun (WGS) entry which is preliminary data.</text>
</comment>
<evidence type="ECO:0008006" key="3">
    <source>
        <dbReference type="Google" id="ProtNLM"/>
    </source>
</evidence>